<keyword evidence="6 9" id="KW-0560">Oxidoreductase</keyword>
<comment type="similarity">
    <text evidence="2">Belongs to the MsrB Met sulfoxide reductase family.</text>
</comment>
<dbReference type="InterPro" id="IPR011057">
    <property type="entry name" value="Mss4-like_sf"/>
</dbReference>
<keyword evidence="10" id="KW-1185">Reference proteome</keyword>
<sequence length="154" mass="16640">MGGIFSRVLGAGGRDTAGEQTAFPVTRSEADWKATLSPEQFRVLRRHGTERPFSHPLNEEKRDGTFRCAGCGTPLFDAQTKYDSGSGWPSFFRPLDGAVGTATDHVLAMPRTEVHCAQCGGHLGHVFEDGPAPTGLRYCMNGAALDFEPDAGRR</sequence>
<dbReference type="RefSeq" id="WP_184042755.1">
    <property type="nucleotide sequence ID" value="NZ_JACIGK010000004.1"/>
</dbReference>
<evidence type="ECO:0000256" key="2">
    <source>
        <dbReference type="ARBA" id="ARBA00007174"/>
    </source>
</evidence>
<evidence type="ECO:0000313" key="9">
    <source>
        <dbReference type="EMBL" id="MBB4265124.1"/>
    </source>
</evidence>
<evidence type="ECO:0000256" key="6">
    <source>
        <dbReference type="ARBA" id="ARBA00023002"/>
    </source>
</evidence>
<evidence type="ECO:0000256" key="7">
    <source>
        <dbReference type="ARBA" id="ARBA00048488"/>
    </source>
</evidence>
<dbReference type="InterPro" id="IPR002579">
    <property type="entry name" value="Met_Sox_Rdtase_MsrB_dom"/>
</dbReference>
<evidence type="ECO:0000259" key="8">
    <source>
        <dbReference type="PROSITE" id="PS51790"/>
    </source>
</evidence>
<protein>
    <recommendedName>
        <fullName evidence="3">peptide-methionine (R)-S-oxide reductase</fullName>
        <ecNumber evidence="3">1.8.4.12</ecNumber>
    </recommendedName>
</protein>
<evidence type="ECO:0000256" key="1">
    <source>
        <dbReference type="ARBA" id="ARBA00001947"/>
    </source>
</evidence>
<gene>
    <name evidence="9" type="ORF">GGD89_000739</name>
</gene>
<dbReference type="InterPro" id="IPR028427">
    <property type="entry name" value="Met_Sox_Rdtase_MsrB"/>
</dbReference>
<dbReference type="FunFam" id="2.170.150.20:FF:000001">
    <property type="entry name" value="Peptide methionine sulfoxide reductase MsrB"/>
    <property type="match status" value="1"/>
</dbReference>
<dbReference type="SUPFAM" id="SSF51316">
    <property type="entry name" value="Mss4-like"/>
    <property type="match status" value="1"/>
</dbReference>
<dbReference type="GO" id="GO:0046872">
    <property type="term" value="F:metal ion binding"/>
    <property type="evidence" value="ECO:0007669"/>
    <property type="project" value="UniProtKB-KW"/>
</dbReference>
<proteinExistence type="inferred from homology"/>
<comment type="caution">
    <text evidence="9">The sequence shown here is derived from an EMBL/GenBank/DDBJ whole genome shotgun (WGS) entry which is preliminary data.</text>
</comment>
<name>A0A7W6RBV9_9PROT</name>
<dbReference type="AlphaFoldDB" id="A0A7W6RBV9"/>
<dbReference type="GO" id="GO:0030091">
    <property type="term" value="P:protein repair"/>
    <property type="evidence" value="ECO:0007669"/>
    <property type="project" value="InterPro"/>
</dbReference>
<dbReference type="PANTHER" id="PTHR10173">
    <property type="entry name" value="METHIONINE SULFOXIDE REDUCTASE"/>
    <property type="match status" value="1"/>
</dbReference>
<keyword evidence="4" id="KW-0479">Metal-binding</keyword>
<organism evidence="9 10">
    <name type="scientific">Roseospira visakhapatnamensis</name>
    <dbReference type="NCBI Taxonomy" id="390880"/>
    <lineage>
        <taxon>Bacteria</taxon>
        <taxon>Pseudomonadati</taxon>
        <taxon>Pseudomonadota</taxon>
        <taxon>Alphaproteobacteria</taxon>
        <taxon>Rhodospirillales</taxon>
        <taxon>Rhodospirillaceae</taxon>
        <taxon>Roseospira</taxon>
    </lineage>
</organism>
<dbReference type="Proteomes" id="UP000554286">
    <property type="component" value="Unassembled WGS sequence"/>
</dbReference>
<dbReference type="PANTHER" id="PTHR10173:SF57">
    <property type="entry name" value="PEPTIDE-METHIONINE (R)-S-OXIDE REDUCTASE"/>
    <property type="match status" value="1"/>
</dbReference>
<dbReference type="Gene3D" id="2.170.150.20">
    <property type="entry name" value="Peptide methionine sulfoxide reductase"/>
    <property type="match status" value="1"/>
</dbReference>
<evidence type="ECO:0000256" key="4">
    <source>
        <dbReference type="ARBA" id="ARBA00022723"/>
    </source>
</evidence>
<dbReference type="PROSITE" id="PS51790">
    <property type="entry name" value="MSRB"/>
    <property type="match status" value="1"/>
</dbReference>
<dbReference type="EMBL" id="JACIGK010000004">
    <property type="protein sequence ID" value="MBB4265124.1"/>
    <property type="molecule type" value="Genomic_DNA"/>
</dbReference>
<evidence type="ECO:0000313" key="10">
    <source>
        <dbReference type="Proteomes" id="UP000554286"/>
    </source>
</evidence>
<feature type="domain" description="MsrB" evidence="8">
    <location>
        <begin position="29"/>
        <end position="150"/>
    </location>
</feature>
<dbReference type="Pfam" id="PF01641">
    <property type="entry name" value="SelR"/>
    <property type="match status" value="1"/>
</dbReference>
<keyword evidence="5" id="KW-0862">Zinc</keyword>
<dbReference type="EC" id="1.8.4.12" evidence="3"/>
<accession>A0A7W6RBV9</accession>
<comment type="cofactor">
    <cofactor evidence="1">
        <name>Zn(2+)</name>
        <dbReference type="ChEBI" id="CHEBI:29105"/>
    </cofactor>
</comment>
<dbReference type="NCBIfam" id="TIGR00357">
    <property type="entry name" value="peptide-methionine (R)-S-oxide reductase MsrB"/>
    <property type="match status" value="1"/>
</dbReference>
<dbReference type="GO" id="GO:0005737">
    <property type="term" value="C:cytoplasm"/>
    <property type="evidence" value="ECO:0007669"/>
    <property type="project" value="TreeGrafter"/>
</dbReference>
<comment type="catalytic activity">
    <reaction evidence="7">
        <text>L-methionyl-[protein] + [thioredoxin]-disulfide + H2O = L-methionyl-(R)-S-oxide-[protein] + [thioredoxin]-dithiol</text>
        <dbReference type="Rhea" id="RHEA:24164"/>
        <dbReference type="Rhea" id="RHEA-COMP:10698"/>
        <dbReference type="Rhea" id="RHEA-COMP:10700"/>
        <dbReference type="Rhea" id="RHEA-COMP:12313"/>
        <dbReference type="Rhea" id="RHEA-COMP:12314"/>
        <dbReference type="ChEBI" id="CHEBI:15377"/>
        <dbReference type="ChEBI" id="CHEBI:16044"/>
        <dbReference type="ChEBI" id="CHEBI:29950"/>
        <dbReference type="ChEBI" id="CHEBI:45764"/>
        <dbReference type="ChEBI" id="CHEBI:50058"/>
        <dbReference type="EC" id="1.8.4.12"/>
    </reaction>
</comment>
<evidence type="ECO:0000256" key="5">
    <source>
        <dbReference type="ARBA" id="ARBA00022833"/>
    </source>
</evidence>
<dbReference type="GO" id="GO:0033743">
    <property type="term" value="F:peptide-methionine (R)-S-oxide reductase activity"/>
    <property type="evidence" value="ECO:0007669"/>
    <property type="project" value="UniProtKB-EC"/>
</dbReference>
<evidence type="ECO:0000256" key="3">
    <source>
        <dbReference type="ARBA" id="ARBA00012499"/>
    </source>
</evidence>
<dbReference type="GO" id="GO:0006979">
    <property type="term" value="P:response to oxidative stress"/>
    <property type="evidence" value="ECO:0007669"/>
    <property type="project" value="InterPro"/>
</dbReference>
<reference evidence="9 10" key="1">
    <citation type="submission" date="2020-08" db="EMBL/GenBank/DDBJ databases">
        <title>Genome sequencing of Purple Non-Sulfur Bacteria from various extreme environments.</title>
        <authorList>
            <person name="Mayer M."/>
        </authorList>
    </citation>
    <scope>NUCLEOTIDE SEQUENCE [LARGE SCALE GENOMIC DNA]</scope>
    <source>
        <strain evidence="9 10">JA131</strain>
    </source>
</reference>